<feature type="region of interest" description="Disordered" evidence="1">
    <location>
        <begin position="1"/>
        <end position="29"/>
    </location>
</feature>
<proteinExistence type="predicted"/>
<keyword evidence="4" id="KW-1185">Reference proteome</keyword>
<gene>
    <name evidence="3" type="ORF">DGAL_LOCUS15207</name>
</gene>
<organism evidence="3 4">
    <name type="scientific">Daphnia galeata</name>
    <dbReference type="NCBI Taxonomy" id="27404"/>
    <lineage>
        <taxon>Eukaryota</taxon>
        <taxon>Metazoa</taxon>
        <taxon>Ecdysozoa</taxon>
        <taxon>Arthropoda</taxon>
        <taxon>Crustacea</taxon>
        <taxon>Branchiopoda</taxon>
        <taxon>Diplostraca</taxon>
        <taxon>Cladocera</taxon>
        <taxon>Anomopoda</taxon>
        <taxon>Daphniidae</taxon>
        <taxon>Daphnia</taxon>
    </lineage>
</organism>
<dbReference type="Gene3D" id="1.20.940.10">
    <property type="entry name" value="Functional domain of the splicing factor Prp18"/>
    <property type="match status" value="1"/>
</dbReference>
<dbReference type="Proteomes" id="UP000789390">
    <property type="component" value="Unassembled WGS sequence"/>
</dbReference>
<evidence type="ECO:0000259" key="2">
    <source>
        <dbReference type="Pfam" id="PF07304"/>
    </source>
</evidence>
<dbReference type="PANTHER" id="PTHR18834">
    <property type="entry name" value="STEROID RECEPTOR RNA ACTIVATOR 1"/>
    <property type="match status" value="1"/>
</dbReference>
<feature type="domain" description="SRA1/Sec31" evidence="2">
    <location>
        <begin position="65"/>
        <end position="188"/>
    </location>
</feature>
<reference evidence="3" key="1">
    <citation type="submission" date="2021-11" db="EMBL/GenBank/DDBJ databases">
        <authorList>
            <person name="Schell T."/>
        </authorList>
    </citation>
    <scope>NUCLEOTIDE SEQUENCE</scope>
    <source>
        <strain evidence="3">M5</strain>
    </source>
</reference>
<feature type="compositionally biased region" description="Polar residues" evidence="1">
    <location>
        <begin position="19"/>
        <end position="29"/>
    </location>
</feature>
<name>A0A8J2WMB6_9CRUS</name>
<evidence type="ECO:0000313" key="3">
    <source>
        <dbReference type="EMBL" id="CAH0111559.1"/>
    </source>
</evidence>
<dbReference type="InterPro" id="IPR040243">
    <property type="entry name" value="Steroid_recept_RNA_1"/>
</dbReference>
<sequence>MAFRPGNHERAWNDPPVFSYQQGDTKPEENVNTARKTLLNKRIAFPLSGGSTTSQNQTTSLPPISLPPRAVNLPLASPTASVLLPSEIPMETREQLESSLLMVSRILTDSLNSYIESDKQEDFNKRLQNLYSGWKDGKLNLDVRQRLATMCEFLEKKDFTRAENVRVALAVDYTSDCASWIMRVGSIVPRRNFITRNDTVRTRMENTAIRRKRIEN</sequence>
<dbReference type="GO" id="GO:0005634">
    <property type="term" value="C:nucleus"/>
    <property type="evidence" value="ECO:0007669"/>
    <property type="project" value="TreeGrafter"/>
</dbReference>
<evidence type="ECO:0000256" key="1">
    <source>
        <dbReference type="SAM" id="MobiDB-lite"/>
    </source>
</evidence>
<comment type="caution">
    <text evidence="3">The sequence shown here is derived from an EMBL/GenBank/DDBJ whole genome shotgun (WGS) entry which is preliminary data.</text>
</comment>
<dbReference type="AlphaFoldDB" id="A0A8J2WMB6"/>
<feature type="compositionally biased region" description="Basic and acidic residues" evidence="1">
    <location>
        <begin position="1"/>
        <end position="12"/>
    </location>
</feature>
<dbReference type="GO" id="GO:0006357">
    <property type="term" value="P:regulation of transcription by RNA polymerase II"/>
    <property type="evidence" value="ECO:0007669"/>
    <property type="project" value="InterPro"/>
</dbReference>
<dbReference type="InterPro" id="IPR009917">
    <property type="entry name" value="SRA1/Sec31"/>
</dbReference>
<dbReference type="PANTHER" id="PTHR18834:SF2">
    <property type="entry name" value="STEROID RECEPTOR RNA ACTIVATOR 1"/>
    <property type="match status" value="1"/>
</dbReference>
<dbReference type="EMBL" id="CAKKLH010000314">
    <property type="protein sequence ID" value="CAH0111559.1"/>
    <property type="molecule type" value="Genomic_DNA"/>
</dbReference>
<accession>A0A8J2WMB6</accession>
<dbReference type="OrthoDB" id="5982138at2759"/>
<protein>
    <recommendedName>
        <fullName evidence="2">SRA1/Sec31 domain-containing protein</fullName>
    </recommendedName>
</protein>
<evidence type="ECO:0000313" key="4">
    <source>
        <dbReference type="Proteomes" id="UP000789390"/>
    </source>
</evidence>
<dbReference type="GO" id="GO:0003713">
    <property type="term" value="F:transcription coactivator activity"/>
    <property type="evidence" value="ECO:0007669"/>
    <property type="project" value="InterPro"/>
</dbReference>
<dbReference type="Pfam" id="PF07304">
    <property type="entry name" value="SRA1"/>
    <property type="match status" value="1"/>
</dbReference>